<evidence type="ECO:0000313" key="2">
    <source>
        <dbReference type="EMBL" id="CAA9524666.1"/>
    </source>
</evidence>
<dbReference type="EMBL" id="CADCVT010000345">
    <property type="protein sequence ID" value="CAA9524666.1"/>
    <property type="molecule type" value="Genomic_DNA"/>
</dbReference>
<feature type="non-terminal residue" evidence="2">
    <location>
        <position position="1"/>
    </location>
</feature>
<proteinExistence type="predicted"/>
<feature type="region of interest" description="Disordered" evidence="1">
    <location>
        <begin position="1"/>
        <end position="139"/>
    </location>
</feature>
<name>A0A6J4TID9_9ACTN</name>
<reference evidence="2" key="1">
    <citation type="submission" date="2020-02" db="EMBL/GenBank/DDBJ databases">
        <authorList>
            <person name="Meier V. D."/>
        </authorList>
    </citation>
    <scope>NUCLEOTIDE SEQUENCE</scope>
    <source>
        <strain evidence="2">AVDCRST_MAG85</strain>
    </source>
</reference>
<feature type="compositionally biased region" description="Low complexity" evidence="1">
    <location>
        <begin position="79"/>
        <end position="99"/>
    </location>
</feature>
<feature type="compositionally biased region" description="Low complexity" evidence="1">
    <location>
        <begin position="107"/>
        <end position="119"/>
    </location>
</feature>
<feature type="compositionally biased region" description="Basic residues" evidence="1">
    <location>
        <begin position="66"/>
        <end position="78"/>
    </location>
</feature>
<sequence length="159" mass="16715">GRSGLLPAGPLRRRQRRRGGRTSHAARSDRAAGAAAGRDAVLRVSAHGAGHRRPERGPRAGTPPARPRRARGPARRAAGHAARCTCRARAPRPGAGAEPHAARADAARAAQAQVRPSAPLRGGDGWLRRLPGAPASRAHRDAVRLVARQAQLRLPVSHL</sequence>
<gene>
    <name evidence="2" type="ORF">AVDCRST_MAG85-3123</name>
</gene>
<feature type="non-terminal residue" evidence="2">
    <location>
        <position position="159"/>
    </location>
</feature>
<evidence type="ECO:0000256" key="1">
    <source>
        <dbReference type="SAM" id="MobiDB-lite"/>
    </source>
</evidence>
<protein>
    <submittedName>
        <fullName evidence="2">Uncharacterized protein</fullName>
    </submittedName>
</protein>
<feature type="compositionally biased region" description="Low complexity" evidence="1">
    <location>
        <begin position="1"/>
        <end position="10"/>
    </location>
</feature>
<organism evidence="2">
    <name type="scientific">uncultured Solirubrobacteraceae bacterium</name>
    <dbReference type="NCBI Taxonomy" id="1162706"/>
    <lineage>
        <taxon>Bacteria</taxon>
        <taxon>Bacillati</taxon>
        <taxon>Actinomycetota</taxon>
        <taxon>Thermoleophilia</taxon>
        <taxon>Solirubrobacterales</taxon>
        <taxon>Solirubrobacteraceae</taxon>
        <taxon>environmental samples</taxon>
    </lineage>
</organism>
<dbReference type="AlphaFoldDB" id="A0A6J4TID9"/>
<accession>A0A6J4TID9</accession>
<feature type="compositionally biased region" description="Basic residues" evidence="1">
    <location>
        <begin position="11"/>
        <end position="21"/>
    </location>
</feature>